<gene>
    <name evidence="2" type="ORF">QCA50_015356</name>
</gene>
<comment type="caution">
    <text evidence="2">The sequence shown here is derived from an EMBL/GenBank/DDBJ whole genome shotgun (WGS) entry which is preliminary data.</text>
</comment>
<dbReference type="AlphaFoldDB" id="A0AAW0FIT4"/>
<dbReference type="Proteomes" id="UP001385951">
    <property type="component" value="Unassembled WGS sequence"/>
</dbReference>
<evidence type="ECO:0000313" key="2">
    <source>
        <dbReference type="EMBL" id="KAK7681623.1"/>
    </source>
</evidence>
<dbReference type="EMBL" id="JASBNA010000040">
    <property type="protein sequence ID" value="KAK7681623.1"/>
    <property type="molecule type" value="Genomic_DNA"/>
</dbReference>
<sequence>MLETTCVSFLLQGHWSSTYPEDQRKGPRPARRDEHTPRLILASFGNMKNLSQTRPWPHTLYMIRPHEDMNGGLGEGKRRKGREGHKTPQSHRTTSITRHIRPRTAQDRDVEKDKKQLKPDKTRL</sequence>
<feature type="region of interest" description="Disordered" evidence="1">
    <location>
        <begin position="65"/>
        <end position="124"/>
    </location>
</feature>
<organism evidence="2 3">
    <name type="scientific">Cerrena zonata</name>
    <dbReference type="NCBI Taxonomy" id="2478898"/>
    <lineage>
        <taxon>Eukaryota</taxon>
        <taxon>Fungi</taxon>
        <taxon>Dikarya</taxon>
        <taxon>Basidiomycota</taxon>
        <taxon>Agaricomycotina</taxon>
        <taxon>Agaricomycetes</taxon>
        <taxon>Polyporales</taxon>
        <taxon>Cerrenaceae</taxon>
        <taxon>Cerrena</taxon>
    </lineage>
</organism>
<feature type="compositionally biased region" description="Basic and acidic residues" evidence="1">
    <location>
        <begin position="104"/>
        <end position="124"/>
    </location>
</feature>
<evidence type="ECO:0000313" key="3">
    <source>
        <dbReference type="Proteomes" id="UP001385951"/>
    </source>
</evidence>
<feature type="compositionally biased region" description="Basic and acidic residues" evidence="1">
    <location>
        <begin position="21"/>
        <end position="36"/>
    </location>
</feature>
<keyword evidence="3" id="KW-1185">Reference proteome</keyword>
<reference evidence="2 3" key="1">
    <citation type="submission" date="2022-09" db="EMBL/GenBank/DDBJ databases">
        <authorList>
            <person name="Palmer J.M."/>
        </authorList>
    </citation>
    <scope>NUCLEOTIDE SEQUENCE [LARGE SCALE GENOMIC DNA]</scope>
    <source>
        <strain evidence="2 3">DSM 7382</strain>
    </source>
</reference>
<proteinExistence type="predicted"/>
<protein>
    <submittedName>
        <fullName evidence="2">Uncharacterized protein</fullName>
    </submittedName>
</protein>
<name>A0AAW0FIT4_9APHY</name>
<accession>A0AAW0FIT4</accession>
<evidence type="ECO:0000256" key="1">
    <source>
        <dbReference type="SAM" id="MobiDB-lite"/>
    </source>
</evidence>
<feature type="region of interest" description="Disordered" evidence="1">
    <location>
        <begin position="17"/>
        <end position="36"/>
    </location>
</feature>